<accession>A0A139SHL8</accession>
<dbReference type="Pfam" id="PF01370">
    <property type="entry name" value="Epimerase"/>
    <property type="match status" value="1"/>
</dbReference>
<protein>
    <recommendedName>
        <fullName evidence="1">NAD-dependent epimerase/dehydratase domain-containing protein</fullName>
    </recommendedName>
</protein>
<name>A0A139SHL8_9BACT</name>
<dbReference type="InterPro" id="IPR050177">
    <property type="entry name" value="Lipid_A_modif_metabolic_enz"/>
</dbReference>
<dbReference type="Proteomes" id="UP000070058">
    <property type="component" value="Unassembled WGS sequence"/>
</dbReference>
<dbReference type="InterPro" id="IPR001509">
    <property type="entry name" value="Epimerase_deHydtase"/>
</dbReference>
<evidence type="ECO:0000313" key="3">
    <source>
        <dbReference type="Proteomes" id="UP000070058"/>
    </source>
</evidence>
<dbReference type="AlphaFoldDB" id="A0A139SHL8"/>
<proteinExistence type="predicted"/>
<dbReference type="RefSeq" id="WP_068631418.1">
    <property type="nucleotide sequence ID" value="NZ_LSZQ01000069.1"/>
</dbReference>
<gene>
    <name evidence="2" type="ORF">AXK11_09035</name>
</gene>
<sequence>MRVAITGAAGFLARHIIEELAEDFELTLGDIAAAPKDLPANCRWTHCDVTQPASVAELVKGQDAVVHTVALVREATKTGVSTFVDVVVGGTWNTLAAAVDAGVSRFVNISSIVVMGGPIASGAGDPIDHPITVHERHPIGPRGLSYVLSKTLGETVADVYARTYPNLSVLNLRPGVITGDGQNSDPAPPADNTRRHWFVHVDPKDVARAVRRGLSLDPAPRGSYNILASRPDAMYSWAETERDLHFVTENTWPQIK</sequence>
<dbReference type="PANTHER" id="PTHR43245">
    <property type="entry name" value="BIFUNCTIONAL POLYMYXIN RESISTANCE PROTEIN ARNA"/>
    <property type="match status" value="1"/>
</dbReference>
<dbReference type="PANTHER" id="PTHR43245:SF55">
    <property type="entry name" value="NAD(P)-BINDING DOMAIN-CONTAINING PROTEIN"/>
    <property type="match status" value="1"/>
</dbReference>
<reference evidence="3" key="1">
    <citation type="submission" date="2016-02" db="EMBL/GenBank/DDBJ databases">
        <authorList>
            <person name="Sanders J.G."/>
            <person name="Lin J.Y."/>
            <person name="Wertz J.T."/>
            <person name="Russell J.A."/>
            <person name="Moreau C.S."/>
            <person name="Powell S."/>
        </authorList>
    </citation>
    <scope>NUCLEOTIDE SEQUENCE [LARGE SCALE GENOMIC DNA]</scope>
    <source>
        <strain evidence="3">CAG34</strain>
    </source>
</reference>
<comment type="caution">
    <text evidence="2">The sequence shown here is derived from an EMBL/GenBank/DDBJ whole genome shotgun (WGS) entry which is preliminary data.</text>
</comment>
<dbReference type="STRING" id="1548207.AXK11_09035"/>
<keyword evidence="3" id="KW-1185">Reference proteome</keyword>
<dbReference type="Gene3D" id="3.40.50.720">
    <property type="entry name" value="NAD(P)-binding Rossmann-like Domain"/>
    <property type="match status" value="1"/>
</dbReference>
<organism evidence="2 3">
    <name type="scientific">Cephaloticoccus primus</name>
    <dbReference type="NCBI Taxonomy" id="1548207"/>
    <lineage>
        <taxon>Bacteria</taxon>
        <taxon>Pseudomonadati</taxon>
        <taxon>Verrucomicrobiota</taxon>
        <taxon>Opitutia</taxon>
        <taxon>Opitutales</taxon>
        <taxon>Opitutaceae</taxon>
        <taxon>Cephaloticoccus</taxon>
    </lineage>
</organism>
<dbReference type="CDD" id="cd08946">
    <property type="entry name" value="SDR_e"/>
    <property type="match status" value="1"/>
</dbReference>
<dbReference type="InterPro" id="IPR036291">
    <property type="entry name" value="NAD(P)-bd_dom_sf"/>
</dbReference>
<dbReference type="OrthoDB" id="189168at2"/>
<feature type="domain" description="NAD-dependent epimerase/dehydratase" evidence="1">
    <location>
        <begin position="3"/>
        <end position="184"/>
    </location>
</feature>
<dbReference type="SUPFAM" id="SSF51735">
    <property type="entry name" value="NAD(P)-binding Rossmann-fold domains"/>
    <property type="match status" value="1"/>
</dbReference>
<dbReference type="EMBL" id="LSZQ01000069">
    <property type="protein sequence ID" value="KXU34065.1"/>
    <property type="molecule type" value="Genomic_DNA"/>
</dbReference>
<evidence type="ECO:0000259" key="1">
    <source>
        <dbReference type="Pfam" id="PF01370"/>
    </source>
</evidence>
<evidence type="ECO:0000313" key="2">
    <source>
        <dbReference type="EMBL" id="KXU34065.1"/>
    </source>
</evidence>